<keyword evidence="3" id="KW-1185">Reference proteome</keyword>
<keyword evidence="1" id="KW-0732">Signal</keyword>
<name>A0A235EJ83_9BURK</name>
<evidence type="ECO:0000313" key="3">
    <source>
        <dbReference type="Proteomes" id="UP000215441"/>
    </source>
</evidence>
<accession>A0A235EJ83</accession>
<dbReference type="AlphaFoldDB" id="A0A235EJ83"/>
<organism evidence="2 3">
    <name type="scientific">Acidovorax kalamii</name>
    <dbReference type="NCBI Taxonomy" id="2004485"/>
    <lineage>
        <taxon>Bacteria</taxon>
        <taxon>Pseudomonadati</taxon>
        <taxon>Pseudomonadota</taxon>
        <taxon>Betaproteobacteria</taxon>
        <taxon>Burkholderiales</taxon>
        <taxon>Comamonadaceae</taxon>
        <taxon>Acidovorax</taxon>
    </lineage>
</organism>
<sequence length="184" mass="19915">MRRSAWPRRRPATRTRVRAALLLALPLGLLAGCSKPEPTGPAQTSFAALASACTQFLAARQPHVRPSGPGEWTLTGYSPALVQPEVTRTESPVTPYVGKLVIKDNEAQAHAPTEAAAQAIPLTPAHLLSNRTHTFIYSFDGQQWRWQNGQRLTKMPGQNDRVELVTLAEVSAAGPKGFAGCMPR</sequence>
<dbReference type="PROSITE" id="PS51257">
    <property type="entry name" value="PROKAR_LIPOPROTEIN"/>
    <property type="match status" value="1"/>
</dbReference>
<evidence type="ECO:0000256" key="1">
    <source>
        <dbReference type="SAM" id="SignalP"/>
    </source>
</evidence>
<evidence type="ECO:0008006" key="4">
    <source>
        <dbReference type="Google" id="ProtNLM"/>
    </source>
</evidence>
<dbReference type="Proteomes" id="UP000215441">
    <property type="component" value="Unassembled WGS sequence"/>
</dbReference>
<dbReference type="OrthoDB" id="8820639at2"/>
<feature type="chain" id="PRO_5012714695" description="Lipoprotein" evidence="1">
    <location>
        <begin position="32"/>
        <end position="184"/>
    </location>
</feature>
<protein>
    <recommendedName>
        <fullName evidence="4">Lipoprotein</fullName>
    </recommendedName>
</protein>
<reference evidence="2 3" key="1">
    <citation type="submission" date="2017-07" db="EMBL/GenBank/DDBJ databases">
        <title>Acidovorax KNDSW TSA 6 genome sequence and assembly.</title>
        <authorList>
            <person name="Mayilraj S."/>
        </authorList>
    </citation>
    <scope>NUCLEOTIDE SEQUENCE [LARGE SCALE GENOMIC DNA]</scope>
    <source>
        <strain evidence="2 3">KNDSW-TSA6</strain>
    </source>
</reference>
<evidence type="ECO:0000313" key="2">
    <source>
        <dbReference type="EMBL" id="OYD49118.1"/>
    </source>
</evidence>
<feature type="signal peptide" evidence="1">
    <location>
        <begin position="1"/>
        <end position="31"/>
    </location>
</feature>
<dbReference type="EMBL" id="NOIG01000010">
    <property type="protein sequence ID" value="OYD49118.1"/>
    <property type="molecule type" value="Genomic_DNA"/>
</dbReference>
<gene>
    <name evidence="2" type="ORF">CBY09_15760</name>
</gene>
<comment type="caution">
    <text evidence="2">The sequence shown here is derived from an EMBL/GenBank/DDBJ whole genome shotgun (WGS) entry which is preliminary data.</text>
</comment>
<proteinExistence type="predicted"/>